<dbReference type="EMBL" id="LSFM01000023">
    <property type="protein sequence ID" value="OBY62995.1"/>
    <property type="molecule type" value="Genomic_DNA"/>
</dbReference>
<organism evidence="1 2">
    <name type="scientific">Polaribacter vadi</name>
    <dbReference type="NCBI Taxonomy" id="1774273"/>
    <lineage>
        <taxon>Bacteria</taxon>
        <taxon>Pseudomonadati</taxon>
        <taxon>Bacteroidota</taxon>
        <taxon>Flavobacteriia</taxon>
        <taxon>Flavobacteriales</taxon>
        <taxon>Flavobacteriaceae</taxon>
    </lineage>
</organism>
<keyword evidence="2" id="KW-1185">Reference proteome</keyword>
<reference evidence="2" key="1">
    <citation type="submission" date="2016-02" db="EMBL/GenBank/DDBJ databases">
        <authorList>
            <person name="Shin S.-K."/>
            <person name="Yi H."/>
            <person name="Kim E."/>
        </authorList>
    </citation>
    <scope>NUCLEOTIDE SEQUENCE [LARGE SCALE GENOMIC DNA]</scope>
    <source>
        <strain evidence="2">LPB0003</strain>
    </source>
</reference>
<dbReference type="Proteomes" id="UP000092584">
    <property type="component" value="Unassembled WGS sequence"/>
</dbReference>
<evidence type="ECO:0008006" key="3">
    <source>
        <dbReference type="Google" id="ProtNLM"/>
    </source>
</evidence>
<comment type="caution">
    <text evidence="1">The sequence shown here is derived from an EMBL/GenBank/DDBJ whole genome shotgun (WGS) entry which is preliminary data.</text>
</comment>
<sequence>MNQEEEIINRVSNSVLKTFDLEEIYPEGERILFDIKDWLFQELILKERDFRVLVKNHDWSKYRKCFVAITCSADAIIPSWAFMLIAAELTPFANKVVIGDLELLETVIYQELLSFVDFKEFADKPVIIKGCADKPIPNSAYAFLIAKLQPTAKSIMFGEACSTVPLYKSKK</sequence>
<gene>
    <name evidence="1" type="ORF">LPB3_12760</name>
</gene>
<dbReference type="STRING" id="1774273.LPB03_12745"/>
<evidence type="ECO:0000313" key="1">
    <source>
        <dbReference type="EMBL" id="OBY62995.1"/>
    </source>
</evidence>
<dbReference type="Pfam" id="PF10652">
    <property type="entry name" value="DUF2480"/>
    <property type="match status" value="1"/>
</dbReference>
<dbReference type="KEGG" id="pob:LPB03_12745"/>
<accession>A0A1B8TU70</accession>
<evidence type="ECO:0000313" key="2">
    <source>
        <dbReference type="Proteomes" id="UP000092584"/>
    </source>
</evidence>
<dbReference type="InterPro" id="IPR018914">
    <property type="entry name" value="DUF2480"/>
</dbReference>
<proteinExistence type="predicted"/>
<name>A0A1B8TU70_9FLAO</name>
<dbReference type="RefSeq" id="WP_065319972.1">
    <property type="nucleotide sequence ID" value="NZ_CP017477.1"/>
</dbReference>
<dbReference type="OrthoDB" id="9803040at2"/>
<dbReference type="AlphaFoldDB" id="A0A1B8TU70"/>
<protein>
    <recommendedName>
        <fullName evidence="3">DUF2480 family protein</fullName>
    </recommendedName>
</protein>